<keyword evidence="4" id="KW-1185">Reference proteome</keyword>
<feature type="domain" description="DUF4398" evidence="2">
    <location>
        <begin position="41"/>
        <end position="107"/>
    </location>
</feature>
<name>A0ABY0CS62_9DELT</name>
<dbReference type="Proteomes" id="UP000282926">
    <property type="component" value="Unassembled WGS sequence"/>
</dbReference>
<feature type="region of interest" description="Disordered" evidence="1">
    <location>
        <begin position="107"/>
        <end position="139"/>
    </location>
</feature>
<comment type="caution">
    <text evidence="3">The sequence shown here is derived from an EMBL/GenBank/DDBJ whole genome shotgun (WGS) entry which is preliminary data.</text>
</comment>
<evidence type="ECO:0000259" key="2">
    <source>
        <dbReference type="Pfam" id="PF14346"/>
    </source>
</evidence>
<dbReference type="InterPro" id="IPR025511">
    <property type="entry name" value="DUF4398"/>
</dbReference>
<organism evidence="3 4">
    <name type="scientific">Lujinxingia sediminis</name>
    <dbReference type="NCBI Taxonomy" id="2480984"/>
    <lineage>
        <taxon>Bacteria</taxon>
        <taxon>Deltaproteobacteria</taxon>
        <taxon>Bradymonadales</taxon>
        <taxon>Lujinxingiaceae</taxon>
        <taxon>Lujinxingia</taxon>
    </lineage>
</organism>
<sequence length="139" mass="15037">MIPHRSNALSPLAHIACRAMALVALGALLVGCGPIQATQRISEAEVAMERARVADADQHSPYEYTSAANYLYKAKEEWGYSQFEAAYDYATQARRAAESALINAREAPWPGHPVLGREKSPLEGNSEAEADVPAPELAE</sequence>
<proteinExistence type="predicted"/>
<dbReference type="EMBL" id="SADD01000006">
    <property type="protein sequence ID" value="RVU43665.1"/>
    <property type="molecule type" value="Genomic_DNA"/>
</dbReference>
<gene>
    <name evidence="3" type="ORF">EA187_12630</name>
</gene>
<dbReference type="Gene3D" id="1.20.1270.390">
    <property type="match status" value="1"/>
</dbReference>
<reference evidence="3 4" key="1">
    <citation type="submission" date="2019-01" db="EMBL/GenBank/DDBJ databases">
        <title>Lujinxingia litoralis gen. nov., sp. nov. and Lujinxingia sediminis gen. nov., sp. nov., new members in the order Bradymonadales, isolated from coastal sediment.</title>
        <authorList>
            <person name="Li C.-M."/>
        </authorList>
    </citation>
    <scope>NUCLEOTIDE SEQUENCE [LARGE SCALE GENOMIC DNA]</scope>
    <source>
        <strain evidence="3 4">SEH01</strain>
    </source>
</reference>
<evidence type="ECO:0000313" key="4">
    <source>
        <dbReference type="Proteomes" id="UP000282926"/>
    </source>
</evidence>
<protein>
    <submittedName>
        <fullName evidence="3">DUF4398 domain-containing protein</fullName>
    </submittedName>
</protein>
<dbReference type="RefSeq" id="WP_115604839.1">
    <property type="nucleotide sequence ID" value="NZ_SADD01000006.1"/>
</dbReference>
<accession>A0ABY0CS62</accession>
<evidence type="ECO:0000313" key="3">
    <source>
        <dbReference type="EMBL" id="RVU43665.1"/>
    </source>
</evidence>
<dbReference type="Pfam" id="PF14346">
    <property type="entry name" value="DUF4398"/>
    <property type="match status" value="1"/>
</dbReference>
<evidence type="ECO:0000256" key="1">
    <source>
        <dbReference type="SAM" id="MobiDB-lite"/>
    </source>
</evidence>
<dbReference type="PROSITE" id="PS51257">
    <property type="entry name" value="PROKAR_LIPOPROTEIN"/>
    <property type="match status" value="1"/>
</dbReference>